<dbReference type="Gene3D" id="3.40.50.300">
    <property type="entry name" value="P-loop containing nucleotide triphosphate hydrolases"/>
    <property type="match status" value="1"/>
</dbReference>
<dbReference type="Proteomes" id="UP001221763">
    <property type="component" value="Unassembled WGS sequence"/>
</dbReference>
<dbReference type="PANTHER" id="PTHR32182:SF0">
    <property type="entry name" value="DNA REPLICATION AND REPAIR PROTEIN RECF"/>
    <property type="match status" value="1"/>
</dbReference>
<reference evidence="2 3" key="1">
    <citation type="journal article" date="2023" name="Plant">
        <title>Draft Genome Sequence Resource of CBPPT1, a 'Candidatus Phytoplasma trifolii'-Related Strain Associated with Potato Purple Top Disease in the Columbia Basin, U.S.A.</title>
        <authorList>
            <person name="Wei W."/>
            <person name="Shao J."/>
            <person name="Bottner-Parker K.D."/>
            <person name="Zhao Y."/>
        </authorList>
    </citation>
    <scope>NUCLEOTIDE SEQUENCE [LARGE SCALE GENOMIC DNA]</scope>
    <source>
        <strain evidence="2 3">CBPPT1</strain>
    </source>
</reference>
<feature type="coiled-coil region" evidence="1">
    <location>
        <begin position="679"/>
        <end position="764"/>
    </location>
</feature>
<dbReference type="SUPFAM" id="SSF52540">
    <property type="entry name" value="P-loop containing nucleoside triphosphate hydrolases"/>
    <property type="match status" value="2"/>
</dbReference>
<comment type="caution">
    <text evidence="2">The sequence shown here is derived from an EMBL/GenBank/DDBJ whole genome shotgun (WGS) entry which is preliminary data.</text>
</comment>
<protein>
    <submittedName>
        <fullName evidence="2">AAA family ATPase</fullName>
    </submittedName>
</protein>
<feature type="coiled-coil region" evidence="1">
    <location>
        <begin position="625"/>
        <end position="652"/>
    </location>
</feature>
<gene>
    <name evidence="2" type="ORF">M8044_000341</name>
</gene>
<dbReference type="Pfam" id="PF13555">
    <property type="entry name" value="AAA_29"/>
    <property type="match status" value="1"/>
</dbReference>
<dbReference type="InterPro" id="IPR027417">
    <property type="entry name" value="P-loop_NTPase"/>
</dbReference>
<evidence type="ECO:0000313" key="2">
    <source>
        <dbReference type="EMBL" id="MDC9032119.1"/>
    </source>
</evidence>
<dbReference type="EMBL" id="JANHJP010000005">
    <property type="protein sequence ID" value="MDC9032119.1"/>
    <property type="molecule type" value="Genomic_DNA"/>
</dbReference>
<keyword evidence="1" id="KW-0175">Coiled coil</keyword>
<accession>A0ABT5LAA5</accession>
<dbReference type="Gene3D" id="3.40.1140.10">
    <property type="match status" value="1"/>
</dbReference>
<sequence length="1096" mass="130462">MTTKIKMKKLTKIILINWHLFSYQEIEIKDNVLISGENGAGKSTLLDALQYVLIGEKNSVKFNIAANDNAKRSLESYIKGKLGIENKEFLRNQDVVTHIALEFYDEQTQTYTILGCVLELPYRGILKDKFYLLSTSMRLNKNVFIFDNQIRNIKHMRDYFRSFNKDFDFFDTKKQYHNAVGKYLKINIVKYLKILPKALSFKPLNLQKFIFDFLLEENPININSLKNNVRQLKQIEFQMEIEKKKLKELSAIIEINKNLKKIDDQMKIQSLTKQMILVQQNEINLESYIKKQALVEKELVHLTSQKQKYNEYIDNLNDYILKLQTNKFQNNLGSVLHSLQKDLIQDKKFIEDLKEKINIFIKQLNEETVILDNLFILTNEIFFRESSEKIKSFLLKSIDKNSFLLKTKINEVLEYFSKKIISFNVLQNNLQKEIILLKENINKNNSDLEMITQNHVSSNNRFIKINNLLKEKLSQKHNKNIFVYPLCELIEVKDELWRNALEGVLGYRKFNLIIDHRYFDSALKIYDKLQDELKIYDVGLVNVEKIPDISDNLDSLASHITSDNNDALKYIKILLSNIKCELNIENLKNHKTSITPLCMMYSNYTAKKINPKIYQVPYIGINSRKIRANIILNEMNSQKEELNQKQNYFKNNANIISLIQKSKIFSIANLNYCDWFEQKKDKESNLIIIEEKIKKLELNPNLNQLENSIIQAQEDKKVKNQELEQILFQILENKNKKNIYLKQIHNLENDLSLNKNKLFEEEKKEIINMEAASVQFHNYLNKYSNHYEMMFKSIQEDLKNMEKQKNIFEIDLVSFMKKYIDNYHLFNVEAKLENLDFFIKEYNLIQSKNLIKYEQEAKELSIKTEIIFKEEFINKLKKSILEVKQQIKDLNKILVNRPFGNDYYQIVIKPSDIPEYQQYYSFFMKDNELEETNLFNEDYLSHKEILLNELFQKIMFFDSEYENLSYQFLDYRNYLNYDIKIYDKEGNWSFFSKIFREKSGGETQVPFYIIIAVCFEQLLIEKNESKGCLVFFDEAFNNMDENRIDAMMSFFNKLKIQFFISIPPQRIYNILPHVTTNLIVVKEQNYALVDNFIKDF</sequence>
<name>A0ABT5LAA5_9MOLU</name>
<evidence type="ECO:0000256" key="1">
    <source>
        <dbReference type="SAM" id="Coils"/>
    </source>
</evidence>
<evidence type="ECO:0000313" key="3">
    <source>
        <dbReference type="Proteomes" id="UP001221763"/>
    </source>
</evidence>
<dbReference type="Pfam" id="PF13558">
    <property type="entry name" value="SbcC_Walker_B"/>
    <property type="match status" value="1"/>
</dbReference>
<dbReference type="PANTHER" id="PTHR32182">
    <property type="entry name" value="DNA REPLICATION AND REPAIR PROTEIN RECF"/>
    <property type="match status" value="1"/>
</dbReference>
<keyword evidence="3" id="KW-1185">Reference proteome</keyword>
<dbReference type="RefSeq" id="WP_273585328.1">
    <property type="nucleotide sequence ID" value="NZ_JANHJP010000005.1"/>
</dbReference>
<organism evidence="2 3">
    <name type="scientific">Columbia Basin potato purple top phytoplasma</name>
    <dbReference type="NCBI Taxonomy" id="307134"/>
    <lineage>
        <taxon>Bacteria</taxon>
        <taxon>Bacillati</taxon>
        <taxon>Mycoplasmatota</taxon>
        <taxon>Mollicutes</taxon>
        <taxon>Acholeplasmatales</taxon>
        <taxon>Acholeplasmataceae</taxon>
        <taxon>Candidatus Phytoplasma</taxon>
        <taxon>16SrVI (Clover proliferation group)</taxon>
    </lineage>
</organism>
<proteinExistence type="predicted"/>